<dbReference type="EMBL" id="CM000881">
    <property type="protein sequence ID" value="KQK07223.1"/>
    <property type="molecule type" value="Genomic_DNA"/>
</dbReference>
<proteinExistence type="predicted"/>
<name>A0A0Q3G795_BRADI</name>
<accession>A0A0Q3G795</accession>
<dbReference type="AlphaFoldDB" id="A0A0Q3G795"/>
<reference evidence="3" key="3">
    <citation type="submission" date="2018-08" db="UniProtKB">
        <authorList>
            <consortium name="EnsemblPlants"/>
        </authorList>
    </citation>
    <scope>IDENTIFICATION</scope>
    <source>
        <strain evidence="3">cv. Bd21</strain>
    </source>
</reference>
<evidence type="ECO:0000313" key="3">
    <source>
        <dbReference type="EnsemblPlants" id="KQK07223"/>
    </source>
</evidence>
<protein>
    <submittedName>
        <fullName evidence="2 3">Uncharacterized protein</fullName>
    </submittedName>
</protein>
<evidence type="ECO:0000313" key="2">
    <source>
        <dbReference type="EMBL" id="KQK07223.1"/>
    </source>
</evidence>
<organism evidence="2">
    <name type="scientific">Brachypodium distachyon</name>
    <name type="common">Purple false brome</name>
    <name type="synonym">Trachynia distachya</name>
    <dbReference type="NCBI Taxonomy" id="15368"/>
    <lineage>
        <taxon>Eukaryota</taxon>
        <taxon>Viridiplantae</taxon>
        <taxon>Streptophyta</taxon>
        <taxon>Embryophyta</taxon>
        <taxon>Tracheophyta</taxon>
        <taxon>Spermatophyta</taxon>
        <taxon>Magnoliopsida</taxon>
        <taxon>Liliopsida</taxon>
        <taxon>Poales</taxon>
        <taxon>Poaceae</taxon>
        <taxon>BOP clade</taxon>
        <taxon>Pooideae</taxon>
        <taxon>Stipodae</taxon>
        <taxon>Brachypodieae</taxon>
        <taxon>Brachypodium</taxon>
    </lineage>
</organism>
<reference evidence="2 3" key="1">
    <citation type="journal article" date="2010" name="Nature">
        <title>Genome sequencing and analysis of the model grass Brachypodium distachyon.</title>
        <authorList>
            <consortium name="International Brachypodium Initiative"/>
        </authorList>
    </citation>
    <scope>NUCLEOTIDE SEQUENCE [LARGE SCALE GENOMIC DNA]</scope>
    <source>
        <strain evidence="2 3">Bd21</strain>
    </source>
</reference>
<keyword evidence="4" id="KW-1185">Reference proteome</keyword>
<sequence length="97" mass="10286">MEARRHGLSRCGVLVVGDEHGERDVGGVAAEEDVGDRGRRAKAWSCARRMASAARGEETTRLAPARGPGAGGRRAPLVELLGTPLLIWAIKKKSEGN</sequence>
<evidence type="ECO:0000256" key="1">
    <source>
        <dbReference type="SAM" id="MobiDB-lite"/>
    </source>
</evidence>
<dbReference type="Gramene" id="KQK07223">
    <property type="protein sequence ID" value="KQK07223"/>
    <property type="gene ID" value="BRADI_2g34025v3"/>
</dbReference>
<reference evidence="2" key="2">
    <citation type="submission" date="2017-06" db="EMBL/GenBank/DDBJ databases">
        <title>WGS assembly of Brachypodium distachyon.</title>
        <authorList>
            <consortium name="The International Brachypodium Initiative"/>
            <person name="Lucas S."/>
            <person name="Harmon-Smith M."/>
            <person name="Lail K."/>
            <person name="Tice H."/>
            <person name="Grimwood J."/>
            <person name="Bruce D."/>
            <person name="Barry K."/>
            <person name="Shu S."/>
            <person name="Lindquist E."/>
            <person name="Wang M."/>
            <person name="Pitluck S."/>
            <person name="Vogel J.P."/>
            <person name="Garvin D.F."/>
            <person name="Mockler T.C."/>
            <person name="Schmutz J."/>
            <person name="Rokhsar D."/>
            <person name="Bevan M.W."/>
        </authorList>
    </citation>
    <scope>NUCLEOTIDE SEQUENCE</scope>
    <source>
        <strain evidence="2">Bd21</strain>
    </source>
</reference>
<dbReference type="EnsemblPlants" id="KQK07223">
    <property type="protein sequence ID" value="KQK07223"/>
    <property type="gene ID" value="BRADI_2g34025v3"/>
</dbReference>
<feature type="compositionally biased region" description="Low complexity" evidence="1">
    <location>
        <begin position="61"/>
        <end position="74"/>
    </location>
</feature>
<dbReference type="Proteomes" id="UP000008810">
    <property type="component" value="Chromosome 2"/>
</dbReference>
<dbReference type="InParanoid" id="A0A0Q3G795"/>
<feature type="region of interest" description="Disordered" evidence="1">
    <location>
        <begin position="53"/>
        <end position="74"/>
    </location>
</feature>
<gene>
    <name evidence="2" type="ORF">BRADI_2g34025v3</name>
</gene>
<evidence type="ECO:0000313" key="4">
    <source>
        <dbReference type="Proteomes" id="UP000008810"/>
    </source>
</evidence>